<protein>
    <recommendedName>
        <fullName evidence="1">Ig-like domain-containing protein</fullName>
    </recommendedName>
</protein>
<dbReference type="EMBL" id="WNHQ01002425">
    <property type="protein sequence ID" value="MTV75630.1"/>
    <property type="molecule type" value="Genomic_DNA"/>
</dbReference>
<dbReference type="AlphaFoldDB" id="A0A6G2DGD0"/>
<accession>A0A6G2DGD0</accession>
<feature type="non-terminal residue" evidence="2">
    <location>
        <position position="1"/>
    </location>
</feature>
<evidence type="ECO:0000313" key="2">
    <source>
        <dbReference type="EMBL" id="MTV75630.1"/>
    </source>
</evidence>
<gene>
    <name evidence="2" type="ORF">GM540_17000</name>
</gene>
<sequence length="80" mass="8723">LASAPLDLTNQSGLLYYRTQLPGKEISNVLAVSVPKDDRRIKSVSLETGPKKTSYAEGEDLDLRGGVLRVQYEGGTEDEL</sequence>
<dbReference type="Pfam" id="PF07523">
    <property type="entry name" value="Big_3"/>
    <property type="match status" value="1"/>
</dbReference>
<name>A0A6G2DGD0_STREE</name>
<feature type="non-terminal residue" evidence="2">
    <location>
        <position position="80"/>
    </location>
</feature>
<proteinExistence type="predicted"/>
<feature type="domain" description="Ig-like" evidence="1">
    <location>
        <begin position="49"/>
        <end position="77"/>
    </location>
</feature>
<dbReference type="Proteomes" id="UP000483094">
    <property type="component" value="Unassembled WGS sequence"/>
</dbReference>
<dbReference type="InterPro" id="IPR022038">
    <property type="entry name" value="Ig-like_bact"/>
</dbReference>
<reference evidence="2 3" key="1">
    <citation type="submission" date="2019-11" db="EMBL/GenBank/DDBJ databases">
        <title>Growth characteristics of pneumococcus vary with the chemical composition of the capsule and with environmental conditions.</title>
        <authorList>
            <person name="Tothpal A."/>
            <person name="Desobry K."/>
            <person name="Joshi S."/>
            <person name="Wyllie A.L."/>
            <person name="Weinberger D.M."/>
        </authorList>
    </citation>
    <scope>NUCLEOTIDE SEQUENCE [LARGE SCALE GENOMIC DNA]</scope>
    <source>
        <strain evidence="3">pnumococcus19F</strain>
    </source>
</reference>
<organism evidence="2 3">
    <name type="scientific">Streptococcus pneumoniae</name>
    <dbReference type="NCBI Taxonomy" id="1313"/>
    <lineage>
        <taxon>Bacteria</taxon>
        <taxon>Bacillati</taxon>
        <taxon>Bacillota</taxon>
        <taxon>Bacilli</taxon>
        <taxon>Lactobacillales</taxon>
        <taxon>Streptococcaceae</taxon>
        <taxon>Streptococcus</taxon>
    </lineage>
</organism>
<evidence type="ECO:0000313" key="3">
    <source>
        <dbReference type="Proteomes" id="UP000483094"/>
    </source>
</evidence>
<evidence type="ECO:0000259" key="1">
    <source>
        <dbReference type="Pfam" id="PF07523"/>
    </source>
</evidence>
<dbReference type="Gene3D" id="2.60.40.3630">
    <property type="match status" value="1"/>
</dbReference>
<comment type="caution">
    <text evidence="2">The sequence shown here is derived from an EMBL/GenBank/DDBJ whole genome shotgun (WGS) entry which is preliminary data.</text>
</comment>